<dbReference type="EMBL" id="CAEZXS010000173">
    <property type="protein sequence ID" value="CAB4708217.1"/>
    <property type="molecule type" value="Genomic_DNA"/>
</dbReference>
<organism evidence="8">
    <name type="scientific">freshwater metagenome</name>
    <dbReference type="NCBI Taxonomy" id="449393"/>
    <lineage>
        <taxon>unclassified sequences</taxon>
        <taxon>metagenomes</taxon>
        <taxon>ecological metagenomes</taxon>
    </lineage>
</organism>
<evidence type="ECO:0000313" key="9">
    <source>
        <dbReference type="EMBL" id="CAB4993825.1"/>
    </source>
</evidence>
<evidence type="ECO:0000256" key="1">
    <source>
        <dbReference type="ARBA" id="ARBA00004651"/>
    </source>
</evidence>
<evidence type="ECO:0000256" key="6">
    <source>
        <dbReference type="SAM" id="Phobius"/>
    </source>
</evidence>
<evidence type="ECO:0000256" key="4">
    <source>
        <dbReference type="ARBA" id="ARBA00022989"/>
    </source>
</evidence>
<accession>A0A6J6QAJ5</accession>
<dbReference type="GO" id="GO:0005886">
    <property type="term" value="C:plasma membrane"/>
    <property type="evidence" value="ECO:0007669"/>
    <property type="project" value="UniProtKB-SubCell"/>
</dbReference>
<feature type="transmembrane region" description="Helical" evidence="6">
    <location>
        <begin position="12"/>
        <end position="33"/>
    </location>
</feature>
<dbReference type="PANTHER" id="PTHR40077:SF2">
    <property type="entry name" value="MEMBRANE PROTEIN"/>
    <property type="match status" value="1"/>
</dbReference>
<feature type="transmembrane region" description="Helical" evidence="6">
    <location>
        <begin position="75"/>
        <end position="92"/>
    </location>
</feature>
<proteinExistence type="predicted"/>
<evidence type="ECO:0000256" key="3">
    <source>
        <dbReference type="ARBA" id="ARBA00022692"/>
    </source>
</evidence>
<keyword evidence="5 6" id="KW-0472">Membrane</keyword>
<gene>
    <name evidence="8" type="ORF">UFOPK2582_01288</name>
    <name evidence="9" type="ORF">UFOPK3914_01750</name>
</gene>
<sequence>MNRAQERLLLGFRVVAVIEAVSYVALVLASIAHRVGQTQNFVPKIGPIHGVIFLVYLSFAFLLRRALRWDTSTTLFVILAAVIPLGGIYVEQRVAKLAKLST</sequence>
<dbReference type="EMBL" id="CAFBOG010000210">
    <property type="protein sequence ID" value="CAB4993825.1"/>
    <property type="molecule type" value="Genomic_DNA"/>
</dbReference>
<feature type="domain" description="DUF3817" evidence="7">
    <location>
        <begin position="12"/>
        <end position="95"/>
    </location>
</feature>
<evidence type="ECO:0000256" key="2">
    <source>
        <dbReference type="ARBA" id="ARBA00022475"/>
    </source>
</evidence>
<comment type="subcellular location">
    <subcellularLocation>
        <location evidence="1">Cell membrane</location>
        <topology evidence="1">Multi-pass membrane protein</topology>
    </subcellularLocation>
</comment>
<evidence type="ECO:0000313" key="8">
    <source>
        <dbReference type="EMBL" id="CAB4708217.1"/>
    </source>
</evidence>
<evidence type="ECO:0000256" key="5">
    <source>
        <dbReference type="ARBA" id="ARBA00023136"/>
    </source>
</evidence>
<dbReference type="Pfam" id="PF12823">
    <property type="entry name" value="DUF3817"/>
    <property type="match status" value="1"/>
</dbReference>
<reference evidence="8" key="1">
    <citation type="submission" date="2020-05" db="EMBL/GenBank/DDBJ databases">
        <authorList>
            <person name="Chiriac C."/>
            <person name="Salcher M."/>
            <person name="Ghai R."/>
            <person name="Kavagutti S V."/>
        </authorList>
    </citation>
    <scope>NUCLEOTIDE SEQUENCE</scope>
</reference>
<dbReference type="InterPro" id="IPR023845">
    <property type="entry name" value="DUF3817_TM"/>
</dbReference>
<keyword evidence="2" id="KW-1003">Cell membrane</keyword>
<name>A0A6J6QAJ5_9ZZZZ</name>
<keyword evidence="4 6" id="KW-1133">Transmembrane helix</keyword>
<keyword evidence="3 6" id="KW-0812">Transmembrane</keyword>
<evidence type="ECO:0000259" key="7">
    <source>
        <dbReference type="Pfam" id="PF12823"/>
    </source>
</evidence>
<protein>
    <submittedName>
        <fullName evidence="8">Unannotated protein</fullName>
    </submittedName>
</protein>
<feature type="transmembrane region" description="Helical" evidence="6">
    <location>
        <begin position="45"/>
        <end position="63"/>
    </location>
</feature>
<dbReference type="NCBIfam" id="TIGR03954">
    <property type="entry name" value="integ_memb_HG"/>
    <property type="match status" value="1"/>
</dbReference>
<dbReference type="AlphaFoldDB" id="A0A6J6QAJ5"/>
<dbReference type="PANTHER" id="PTHR40077">
    <property type="entry name" value="MEMBRANE PROTEIN-RELATED"/>
    <property type="match status" value="1"/>
</dbReference>